<sequence>MQFSRDVRHYRSTPRSLSSSKFGPYARLSVERRKSLASKAMDWAYVIGLGFWIGVMWYLTVGLRA</sequence>
<evidence type="ECO:0000256" key="1">
    <source>
        <dbReference type="SAM" id="Phobius"/>
    </source>
</evidence>
<reference evidence="2" key="1">
    <citation type="submission" date="2020-03" db="EMBL/GenBank/DDBJ databases">
        <authorList>
            <person name="Shneider M.M."/>
            <person name="Evseev P.V."/>
            <person name="Korzhenkov A.A."/>
            <person name="Toschakov S.V."/>
            <person name="Vo T."/>
            <person name="Ignatov A.N."/>
            <person name="Miroshnikov K.A."/>
        </authorList>
    </citation>
    <scope>NUCLEOTIDE SEQUENCE [LARGE SCALE GENOMIC DNA]</scope>
</reference>
<keyword evidence="1" id="KW-0472">Membrane</keyword>
<accession>A0A6H0X618</accession>
<protein>
    <submittedName>
        <fullName evidence="2">Uncharacterized protein</fullName>
    </submittedName>
</protein>
<name>A0A6H0X618_9CAUD</name>
<feature type="transmembrane region" description="Helical" evidence="1">
    <location>
        <begin position="42"/>
        <end position="60"/>
    </location>
</feature>
<keyword evidence="1" id="KW-1133">Transmembrane helix</keyword>
<proteinExistence type="predicted"/>
<gene>
    <name evidence="2" type="ORF">PPDBI_00054</name>
</gene>
<evidence type="ECO:0000313" key="2">
    <source>
        <dbReference type="EMBL" id="QIW89413.1"/>
    </source>
</evidence>
<keyword evidence="1" id="KW-0812">Transmembrane</keyword>
<organism evidence="2">
    <name type="scientific">Xanthomonas phage PPDBI</name>
    <dbReference type="NCBI Taxonomy" id="2723911"/>
    <lineage>
        <taxon>Viruses</taxon>
        <taxon>Duplodnaviria</taxon>
        <taxon>Heunggongvirae</taxon>
        <taxon>Uroviricota</taxon>
        <taxon>Caudoviricetes</taxon>
    </lineage>
</organism>
<dbReference type="EMBL" id="MT210154">
    <property type="protein sequence ID" value="QIW89413.1"/>
    <property type="molecule type" value="Genomic_DNA"/>
</dbReference>